<evidence type="ECO:0000256" key="4">
    <source>
        <dbReference type="ARBA" id="ARBA00022618"/>
    </source>
</evidence>
<feature type="domain" description="POTRA" evidence="11">
    <location>
        <begin position="79"/>
        <end position="147"/>
    </location>
</feature>
<evidence type="ECO:0000256" key="9">
    <source>
        <dbReference type="HAMAP-Rule" id="MF_00911"/>
    </source>
</evidence>
<dbReference type="InterPro" id="IPR045335">
    <property type="entry name" value="FtsQ_C_sf"/>
</dbReference>
<dbReference type="PANTHER" id="PTHR35851:SF1">
    <property type="entry name" value="CELL DIVISION PROTEIN FTSQ"/>
    <property type="match status" value="1"/>
</dbReference>
<evidence type="ECO:0000256" key="5">
    <source>
        <dbReference type="ARBA" id="ARBA00022692"/>
    </source>
</evidence>
<comment type="subcellular location">
    <subcellularLocation>
        <location evidence="9">Cell inner membrane</location>
        <topology evidence="9">Single-pass type II membrane protein</topology>
    </subcellularLocation>
    <subcellularLocation>
        <location evidence="1">Membrane</location>
    </subcellularLocation>
    <text evidence="9">Localizes to the division septum.</text>
</comment>
<dbReference type="Pfam" id="PF03799">
    <property type="entry name" value="FtsQ_DivIB_C"/>
    <property type="match status" value="1"/>
</dbReference>
<dbReference type="EMBL" id="JBHSCW010000001">
    <property type="protein sequence ID" value="MFC4350018.1"/>
    <property type="molecule type" value="Genomic_DNA"/>
</dbReference>
<sequence length="290" mass="32845">MRLNRKTQPKKKDTRRRAPASRRVYERLPLNGLRRHMPRLILIAVLGGLAGWLWQSGSLQRGSDWLVASTYQTTAEWGLAVNEVMVKGRDKTDADTVLSQLEVQRGTPILAFDPQAARQRLEELPWVERAEVERRLPDHIFVRLHEREAMALWQLDRKLRLIDGTGEVITGVEAEGFGHLPLVVGPGAAAHAPEILQVLGQEQALAKQVSALVRVSERRWNVKLANGIEVHLPEENVEAAWRQLARVEREQELFDRDVATVDLRLPDRLIIRTLSGQRPPGPQQNKGTDT</sequence>
<evidence type="ECO:0000256" key="10">
    <source>
        <dbReference type="SAM" id="MobiDB-lite"/>
    </source>
</evidence>
<dbReference type="InterPro" id="IPR034746">
    <property type="entry name" value="POTRA"/>
</dbReference>
<accession>A0ABV8UFH0</accession>
<dbReference type="PANTHER" id="PTHR35851">
    <property type="entry name" value="CELL DIVISION PROTEIN FTSQ"/>
    <property type="match status" value="1"/>
</dbReference>
<dbReference type="Gene3D" id="3.10.20.310">
    <property type="entry name" value="membrane protein fhac"/>
    <property type="match status" value="1"/>
</dbReference>
<evidence type="ECO:0000256" key="1">
    <source>
        <dbReference type="ARBA" id="ARBA00004370"/>
    </source>
</evidence>
<reference evidence="13" key="1">
    <citation type="journal article" date="2019" name="Int. J. Syst. Evol. Microbiol.">
        <title>The Global Catalogue of Microorganisms (GCM) 10K type strain sequencing project: providing services to taxonomists for standard genome sequencing and annotation.</title>
        <authorList>
            <consortium name="The Broad Institute Genomics Platform"/>
            <consortium name="The Broad Institute Genome Sequencing Center for Infectious Disease"/>
            <person name="Wu L."/>
            <person name="Ma J."/>
        </authorList>
    </citation>
    <scope>NUCLEOTIDE SEQUENCE [LARGE SCALE GENOMIC DNA]</scope>
    <source>
        <strain evidence="13">CECT 8472</strain>
    </source>
</reference>
<evidence type="ECO:0000256" key="3">
    <source>
        <dbReference type="ARBA" id="ARBA00022519"/>
    </source>
</evidence>
<dbReference type="Pfam" id="PF08478">
    <property type="entry name" value="POTRA_1"/>
    <property type="match status" value="1"/>
</dbReference>
<dbReference type="InterPro" id="IPR026579">
    <property type="entry name" value="FtsQ"/>
</dbReference>
<organism evidence="12 13">
    <name type="scientific">Fodinicurvata halophila</name>
    <dbReference type="NCBI Taxonomy" id="1419723"/>
    <lineage>
        <taxon>Bacteria</taxon>
        <taxon>Pseudomonadati</taxon>
        <taxon>Pseudomonadota</taxon>
        <taxon>Alphaproteobacteria</taxon>
        <taxon>Rhodospirillales</taxon>
        <taxon>Rhodovibrionaceae</taxon>
        <taxon>Fodinicurvata</taxon>
    </lineage>
</organism>
<gene>
    <name evidence="9" type="primary">ftsQ</name>
    <name evidence="12" type="ORF">ACFOW6_00530</name>
</gene>
<comment type="function">
    <text evidence="9">Essential cell division protein.</text>
</comment>
<feature type="region of interest" description="Disordered" evidence="10">
    <location>
        <begin position="1"/>
        <end position="20"/>
    </location>
</feature>
<evidence type="ECO:0000313" key="12">
    <source>
        <dbReference type="EMBL" id="MFC4350018.1"/>
    </source>
</evidence>
<dbReference type="GO" id="GO:0051301">
    <property type="term" value="P:cell division"/>
    <property type="evidence" value="ECO:0007669"/>
    <property type="project" value="UniProtKB-KW"/>
</dbReference>
<keyword evidence="2 9" id="KW-1003">Cell membrane</keyword>
<proteinExistence type="inferred from homology"/>
<keyword evidence="13" id="KW-1185">Reference proteome</keyword>
<protein>
    <recommendedName>
        <fullName evidence="9">Cell division protein FtsQ</fullName>
    </recommendedName>
</protein>
<name>A0ABV8UFH0_9PROT</name>
<dbReference type="HAMAP" id="MF_00911">
    <property type="entry name" value="FtsQ_subfam"/>
    <property type="match status" value="1"/>
</dbReference>
<comment type="caution">
    <text evidence="12">The sequence shown here is derived from an EMBL/GenBank/DDBJ whole genome shotgun (WGS) entry which is preliminary data.</text>
</comment>
<dbReference type="Gene3D" id="3.40.50.11690">
    <property type="entry name" value="Cell division protein FtsQ/DivIB"/>
    <property type="match status" value="1"/>
</dbReference>
<dbReference type="Proteomes" id="UP001595799">
    <property type="component" value="Unassembled WGS sequence"/>
</dbReference>
<comment type="similarity">
    <text evidence="9">Belongs to the FtsQ/DivIB family. FtsQ subfamily.</text>
</comment>
<evidence type="ECO:0000256" key="2">
    <source>
        <dbReference type="ARBA" id="ARBA00022475"/>
    </source>
</evidence>
<dbReference type="InterPro" id="IPR013685">
    <property type="entry name" value="POTRA_FtsQ_type"/>
</dbReference>
<keyword evidence="4 9" id="KW-0132">Cell division</keyword>
<evidence type="ECO:0000259" key="11">
    <source>
        <dbReference type="PROSITE" id="PS51779"/>
    </source>
</evidence>
<evidence type="ECO:0000256" key="6">
    <source>
        <dbReference type="ARBA" id="ARBA00022989"/>
    </source>
</evidence>
<dbReference type="PROSITE" id="PS51779">
    <property type="entry name" value="POTRA"/>
    <property type="match status" value="1"/>
</dbReference>
<keyword evidence="5 9" id="KW-0812">Transmembrane</keyword>
<keyword evidence="3 9" id="KW-0997">Cell inner membrane</keyword>
<dbReference type="RefSeq" id="WP_382420057.1">
    <property type="nucleotide sequence ID" value="NZ_JBHSCW010000001.1"/>
</dbReference>
<evidence type="ECO:0000313" key="13">
    <source>
        <dbReference type="Proteomes" id="UP001595799"/>
    </source>
</evidence>
<evidence type="ECO:0000256" key="8">
    <source>
        <dbReference type="ARBA" id="ARBA00023306"/>
    </source>
</evidence>
<keyword evidence="8 9" id="KW-0131">Cell cycle</keyword>
<evidence type="ECO:0000256" key="7">
    <source>
        <dbReference type="ARBA" id="ARBA00023136"/>
    </source>
</evidence>
<keyword evidence="7 9" id="KW-0472">Membrane</keyword>
<keyword evidence="6 9" id="KW-1133">Transmembrane helix</keyword>
<dbReference type="InterPro" id="IPR005548">
    <property type="entry name" value="Cell_div_FtsQ/DivIB_C"/>
</dbReference>